<evidence type="ECO:0000313" key="3">
    <source>
        <dbReference type="EMBL" id="ROP42882.1"/>
    </source>
</evidence>
<dbReference type="RefSeq" id="WP_123380259.1">
    <property type="nucleotide sequence ID" value="NZ_RJKN01000005.1"/>
</dbReference>
<evidence type="ECO:0000256" key="2">
    <source>
        <dbReference type="SAM" id="Phobius"/>
    </source>
</evidence>
<dbReference type="EMBL" id="RJKN01000005">
    <property type="protein sequence ID" value="ROP42882.1"/>
    <property type="molecule type" value="Genomic_DNA"/>
</dbReference>
<dbReference type="InParanoid" id="A0A3N1HKL4"/>
<feature type="region of interest" description="Disordered" evidence="1">
    <location>
        <begin position="1"/>
        <end position="130"/>
    </location>
</feature>
<reference evidence="3 4" key="1">
    <citation type="journal article" date="2015" name="Stand. Genomic Sci.">
        <title>Genomic Encyclopedia of Bacterial and Archaeal Type Strains, Phase III: the genomes of soil and plant-associated and newly described type strains.</title>
        <authorList>
            <person name="Whitman W.B."/>
            <person name="Woyke T."/>
            <person name="Klenk H.P."/>
            <person name="Zhou Y."/>
            <person name="Lilburn T.G."/>
            <person name="Beck B.J."/>
            <person name="De Vos P."/>
            <person name="Vandamme P."/>
            <person name="Eisen J.A."/>
            <person name="Garrity G."/>
            <person name="Hugenholtz P."/>
            <person name="Kyrpides N.C."/>
        </authorList>
    </citation>
    <scope>NUCLEOTIDE SEQUENCE [LARGE SCALE GENOMIC DNA]</scope>
    <source>
        <strain evidence="3 4">CECT 7306</strain>
    </source>
</reference>
<evidence type="ECO:0008006" key="5">
    <source>
        <dbReference type="Google" id="ProtNLM"/>
    </source>
</evidence>
<evidence type="ECO:0000256" key="1">
    <source>
        <dbReference type="SAM" id="MobiDB-lite"/>
    </source>
</evidence>
<dbReference type="Proteomes" id="UP000276232">
    <property type="component" value="Unassembled WGS sequence"/>
</dbReference>
<evidence type="ECO:0000313" key="4">
    <source>
        <dbReference type="Proteomes" id="UP000276232"/>
    </source>
</evidence>
<feature type="transmembrane region" description="Helical" evidence="2">
    <location>
        <begin position="140"/>
        <end position="168"/>
    </location>
</feature>
<keyword evidence="2" id="KW-0812">Transmembrane</keyword>
<organism evidence="3 4">
    <name type="scientific">Pseudokineococcus lusitanus</name>
    <dbReference type="NCBI Taxonomy" id="763993"/>
    <lineage>
        <taxon>Bacteria</taxon>
        <taxon>Bacillati</taxon>
        <taxon>Actinomycetota</taxon>
        <taxon>Actinomycetes</taxon>
        <taxon>Kineosporiales</taxon>
        <taxon>Kineosporiaceae</taxon>
        <taxon>Pseudokineococcus</taxon>
    </lineage>
</organism>
<sequence>MSSTGDEQGRDRRDGEPQGWPAGDGRPGDAPRPTAGGSSPAGRPDYPYGPPAPPASSAPGWPAPWPGGAPPAGPGEAPRYGGHDAPAPSGPPPTYGPPSYGPPAYGPPPGQGGPPAWGPGRYDGGVDLAGETPRTPTSTIVLLVVSAVCFLSGVLAVAGIPALIIAAVAAARVRTDPQRAVELTRIGWWVLGGVLAACLLLLVLLVVVLVAGTTAGSYAVLP</sequence>
<accession>A0A3N1HKL4</accession>
<protein>
    <recommendedName>
        <fullName evidence="5">DUF4190 domain-containing protein</fullName>
    </recommendedName>
</protein>
<gene>
    <name evidence="3" type="ORF">EDC03_2170</name>
</gene>
<name>A0A3N1HKL4_9ACTN</name>
<feature type="compositionally biased region" description="Pro residues" evidence="1">
    <location>
        <begin position="47"/>
        <end position="73"/>
    </location>
</feature>
<feature type="compositionally biased region" description="Low complexity" evidence="1">
    <location>
        <begin position="74"/>
        <end position="87"/>
    </location>
</feature>
<dbReference type="AlphaFoldDB" id="A0A3N1HKL4"/>
<keyword evidence="2" id="KW-0472">Membrane</keyword>
<keyword evidence="2" id="KW-1133">Transmembrane helix</keyword>
<proteinExistence type="predicted"/>
<feature type="compositionally biased region" description="Pro residues" evidence="1">
    <location>
        <begin position="88"/>
        <end position="112"/>
    </location>
</feature>
<feature type="transmembrane region" description="Helical" evidence="2">
    <location>
        <begin position="188"/>
        <end position="221"/>
    </location>
</feature>
<feature type="compositionally biased region" description="Basic and acidic residues" evidence="1">
    <location>
        <begin position="7"/>
        <end position="16"/>
    </location>
</feature>
<comment type="caution">
    <text evidence="3">The sequence shown here is derived from an EMBL/GenBank/DDBJ whole genome shotgun (WGS) entry which is preliminary data.</text>
</comment>
<keyword evidence="4" id="KW-1185">Reference proteome</keyword>